<feature type="transmembrane region" description="Helical" evidence="5">
    <location>
        <begin position="77"/>
        <end position="100"/>
    </location>
</feature>
<evidence type="ECO:0000256" key="1">
    <source>
        <dbReference type="ARBA" id="ARBA00004141"/>
    </source>
</evidence>
<dbReference type="OrthoDB" id="9811701at2"/>
<dbReference type="KEGG" id="cbar:PATL70BA_2267"/>
<feature type="transmembrane region" description="Helical" evidence="5">
    <location>
        <begin position="193"/>
        <end position="213"/>
    </location>
</feature>
<dbReference type="GO" id="GO:0016020">
    <property type="term" value="C:membrane"/>
    <property type="evidence" value="ECO:0007669"/>
    <property type="project" value="UniProtKB-SubCell"/>
</dbReference>
<evidence type="ECO:0000313" key="6">
    <source>
        <dbReference type="EMBL" id="VDN48159.1"/>
    </source>
</evidence>
<dbReference type="PANTHER" id="PTHR30249">
    <property type="entry name" value="PUTATIVE SEROTONIN TRANSPORTER"/>
    <property type="match status" value="1"/>
</dbReference>
<organism evidence="6 7">
    <name type="scientific">Petrocella atlantisensis</name>
    <dbReference type="NCBI Taxonomy" id="2173034"/>
    <lineage>
        <taxon>Bacteria</taxon>
        <taxon>Bacillati</taxon>
        <taxon>Bacillota</taxon>
        <taxon>Clostridia</taxon>
        <taxon>Lachnospirales</taxon>
        <taxon>Vallitaleaceae</taxon>
        <taxon>Petrocella</taxon>
    </lineage>
</organism>
<feature type="transmembrane region" description="Helical" evidence="5">
    <location>
        <begin position="47"/>
        <end position="65"/>
    </location>
</feature>
<dbReference type="PANTHER" id="PTHR30249:SF0">
    <property type="entry name" value="PLASTIDAL GLYCOLATE_GLYCERATE TRANSLOCATOR 1, CHLOROPLASTIC"/>
    <property type="match status" value="1"/>
</dbReference>
<gene>
    <name evidence="6" type="primary">lrgB</name>
    <name evidence="6" type="ORF">PATL70BA_2267</name>
</gene>
<keyword evidence="2 5" id="KW-0812">Transmembrane</keyword>
<evidence type="ECO:0000256" key="2">
    <source>
        <dbReference type="ARBA" id="ARBA00022692"/>
    </source>
</evidence>
<keyword evidence="4 5" id="KW-0472">Membrane</keyword>
<dbReference type="EMBL" id="LR130778">
    <property type="protein sequence ID" value="VDN48159.1"/>
    <property type="molecule type" value="Genomic_DNA"/>
</dbReference>
<protein>
    <submittedName>
        <fullName evidence="6">Antiholin-like protein LrgB</fullName>
    </submittedName>
</protein>
<evidence type="ECO:0000256" key="3">
    <source>
        <dbReference type="ARBA" id="ARBA00022989"/>
    </source>
</evidence>
<keyword evidence="3 5" id="KW-1133">Transmembrane helix</keyword>
<reference evidence="6 7" key="1">
    <citation type="submission" date="2018-09" db="EMBL/GenBank/DDBJ databases">
        <authorList>
            <person name="Postec A."/>
        </authorList>
    </citation>
    <scope>NUCLEOTIDE SEQUENCE [LARGE SCALE GENOMIC DNA]</scope>
    <source>
        <strain evidence="6">70B-A</strain>
    </source>
</reference>
<dbReference type="InterPro" id="IPR007300">
    <property type="entry name" value="CidB/LrgB"/>
</dbReference>
<accession>A0A3P7S7R0</accession>
<keyword evidence="7" id="KW-1185">Reference proteome</keyword>
<dbReference type="Pfam" id="PF04172">
    <property type="entry name" value="LrgB"/>
    <property type="match status" value="1"/>
</dbReference>
<dbReference type="Proteomes" id="UP000279029">
    <property type="component" value="Chromosome"/>
</dbReference>
<evidence type="ECO:0000256" key="5">
    <source>
        <dbReference type="SAM" id="Phobius"/>
    </source>
</evidence>
<feature type="transmembrane region" description="Helical" evidence="5">
    <location>
        <begin position="133"/>
        <end position="153"/>
    </location>
</feature>
<sequence length="216" mass="22634">MAFEIGIWINMKTKISLLNPLLIAIILVILILTFLNIDLETYNQGGQIISFFLGPATVALAVPLYKNRVLLKANGIPILAGITIGSFVSILSVILLSKLFDIEHILGLSLVPKSITTPIGIEVSKQIGGIPEITVAAIVMTGITGAIIARLVFKVLRLKDSVAIGVAIGTSAHALGTGEAIKMGEVEGAMSGLSIGIAGLVTVILAPLVIRLLGYF</sequence>
<feature type="transmembrane region" description="Helical" evidence="5">
    <location>
        <begin position="17"/>
        <end position="35"/>
    </location>
</feature>
<dbReference type="AlphaFoldDB" id="A0A3P7S7R0"/>
<evidence type="ECO:0000256" key="4">
    <source>
        <dbReference type="ARBA" id="ARBA00023136"/>
    </source>
</evidence>
<name>A0A3P7S7R0_9FIRM</name>
<proteinExistence type="predicted"/>
<evidence type="ECO:0000313" key="7">
    <source>
        <dbReference type="Proteomes" id="UP000279029"/>
    </source>
</evidence>
<feature type="transmembrane region" description="Helical" evidence="5">
    <location>
        <begin position="162"/>
        <end position="181"/>
    </location>
</feature>
<comment type="subcellular location">
    <subcellularLocation>
        <location evidence="1">Membrane</location>
        <topology evidence="1">Multi-pass membrane protein</topology>
    </subcellularLocation>
</comment>